<reference evidence="2" key="1">
    <citation type="journal article" date="2006" name="Proc. Natl. Acad. Sci. U.S.A.">
        <title>Purification and molecular cloning of a DNA ADP-ribosylating protein, CARP-1, from the edible clam Meretrix lamarckii.</title>
        <authorList>
            <person name="Nakano T."/>
            <person name="Matsushima-Hibiya Y."/>
            <person name="Yamamoto M."/>
            <person name="Enomoto S."/>
            <person name="Matsumoto Y."/>
            <person name="Totsuka Y."/>
            <person name="Watanabe M."/>
            <person name="Sugimura T."/>
            <person name="Wakabayashi K."/>
        </authorList>
    </citation>
    <scope>NUCLEOTIDE SEQUENCE</scope>
    <source>
        <tissue evidence="2">Foot muscle</tissue>
    </source>
</reference>
<protein>
    <submittedName>
        <fullName evidence="2">Clam ADP-ribosylating protein CARP-1</fullName>
    </submittedName>
</protein>
<organism evidence="2">
    <name type="scientific">Meretrix lamarckii</name>
    <name type="common">Korean hard clam</name>
    <dbReference type="NCBI Taxonomy" id="157363"/>
    <lineage>
        <taxon>Eukaryota</taxon>
        <taxon>Metazoa</taxon>
        <taxon>Spiralia</taxon>
        <taxon>Lophotrochozoa</taxon>
        <taxon>Mollusca</taxon>
        <taxon>Bivalvia</taxon>
        <taxon>Autobranchia</taxon>
        <taxon>Heteroconchia</taxon>
        <taxon>Euheterodonta</taxon>
        <taxon>Imparidentia</taxon>
        <taxon>Neoheterodontei</taxon>
        <taxon>Venerida</taxon>
        <taxon>Veneroidea</taxon>
        <taxon>Veneridae</taxon>
        <taxon>Meretrix</taxon>
    </lineage>
</organism>
<gene>
    <name evidence="2" type="primary">carp-1</name>
</gene>
<dbReference type="AlphaFoldDB" id="Q0KK23"/>
<feature type="region of interest" description="Disordered" evidence="1">
    <location>
        <begin position="15"/>
        <end position="35"/>
    </location>
</feature>
<dbReference type="EMBL" id="AB266110">
    <property type="protein sequence ID" value="BAF03560.1"/>
    <property type="molecule type" value="mRNA"/>
</dbReference>
<proteinExistence type="evidence at transcript level"/>
<evidence type="ECO:0000313" key="2">
    <source>
        <dbReference type="EMBL" id="BAF03560.1"/>
    </source>
</evidence>
<evidence type="ECO:0000256" key="1">
    <source>
        <dbReference type="SAM" id="MobiDB-lite"/>
    </source>
</evidence>
<accession>Q0KK23</accession>
<sequence length="182" mass="20332">MPAGKYLYRVLRDDEDPSKGLSARNPGATTAKVSSHVNGLKRSPYISTTASKHAAQAFYWLSVKKWAKKNKKEREDPQKTFKIVEIDKDTLIKENKSVEVIDLSDKSVRDEYLKGNKKLQNYAAKYEEVLVKGFIPANCVKEIHLAALTDTESSSEGYKENDYDVDTDDLVAGAAGMTLNKP</sequence>
<name>Q0KK23_9BIVA</name>